<evidence type="ECO:0000313" key="19">
    <source>
        <dbReference type="Proteomes" id="UP000038045"/>
    </source>
</evidence>
<keyword evidence="9" id="KW-0067">ATP-binding</keyword>
<evidence type="ECO:0000256" key="1">
    <source>
        <dbReference type="ARBA" id="ARBA00001974"/>
    </source>
</evidence>
<evidence type="ECO:0000313" key="20">
    <source>
        <dbReference type="WBParaSite" id="PTRK_0000414400.1"/>
    </source>
</evidence>
<organism evidence="19 20">
    <name type="scientific">Parastrongyloides trichosuri</name>
    <name type="common">Possum-specific nematode worm</name>
    <dbReference type="NCBI Taxonomy" id="131310"/>
    <lineage>
        <taxon>Eukaryota</taxon>
        <taxon>Metazoa</taxon>
        <taxon>Ecdysozoa</taxon>
        <taxon>Nematoda</taxon>
        <taxon>Chromadorea</taxon>
        <taxon>Rhabditida</taxon>
        <taxon>Tylenchina</taxon>
        <taxon>Panagrolaimomorpha</taxon>
        <taxon>Strongyloidoidea</taxon>
        <taxon>Strongyloididae</taxon>
        <taxon>Parastrongyloides</taxon>
    </lineage>
</organism>
<comment type="similarity">
    <text evidence="4 13">Belongs to the acyl-CoA oxidase family.</text>
</comment>
<evidence type="ECO:0000256" key="2">
    <source>
        <dbReference type="ARBA" id="ARBA00004275"/>
    </source>
</evidence>
<keyword evidence="7 13" id="KW-0274">FAD</keyword>
<comment type="cofactor">
    <cofactor evidence="1">
        <name>FAD</name>
        <dbReference type="ChEBI" id="CHEBI:57692"/>
    </cofactor>
</comment>
<protein>
    <recommendedName>
        <fullName evidence="13">Acyl-coenzyme A oxidase</fullName>
    </recommendedName>
</protein>
<dbReference type="InterPro" id="IPR029320">
    <property type="entry name" value="Acyl-CoA_ox_N"/>
</dbReference>
<evidence type="ECO:0000256" key="5">
    <source>
        <dbReference type="ARBA" id="ARBA00022630"/>
    </source>
</evidence>
<dbReference type="GO" id="GO:0071949">
    <property type="term" value="F:FAD binding"/>
    <property type="evidence" value="ECO:0007669"/>
    <property type="project" value="InterPro"/>
</dbReference>
<dbReference type="GO" id="GO:0033540">
    <property type="term" value="P:fatty acid beta-oxidation using acyl-CoA oxidase"/>
    <property type="evidence" value="ECO:0007669"/>
    <property type="project" value="TreeGrafter"/>
</dbReference>
<feature type="binding site" evidence="15">
    <location>
        <position position="190"/>
    </location>
    <ligand>
        <name>FAD</name>
        <dbReference type="ChEBI" id="CHEBI:57692"/>
    </ligand>
</feature>
<evidence type="ECO:0000256" key="9">
    <source>
        <dbReference type="ARBA" id="ARBA00022840"/>
    </source>
</evidence>
<dbReference type="GO" id="GO:0005777">
    <property type="term" value="C:peroxisome"/>
    <property type="evidence" value="ECO:0007669"/>
    <property type="project" value="UniProtKB-SubCell"/>
</dbReference>
<evidence type="ECO:0000259" key="17">
    <source>
        <dbReference type="Pfam" id="PF14749"/>
    </source>
</evidence>
<dbReference type="PANTHER" id="PTHR10909:SF250">
    <property type="entry name" value="PEROXISOMAL ACYL-COENZYME A OXIDASE 1"/>
    <property type="match status" value="1"/>
</dbReference>
<keyword evidence="12" id="KW-0576">Peroxisome</keyword>
<accession>A0A0N4Z9T4</accession>
<dbReference type="Pfam" id="PF14749">
    <property type="entry name" value="Acyl-CoA_ox_N"/>
    <property type="match status" value="1"/>
</dbReference>
<dbReference type="SUPFAM" id="SSF47203">
    <property type="entry name" value="Acyl-CoA dehydrogenase C-terminal domain-like"/>
    <property type="match status" value="2"/>
</dbReference>
<keyword evidence="5 13" id="KW-0285">Flavoprotein</keyword>
<dbReference type="GO" id="GO:0055088">
    <property type="term" value="P:lipid homeostasis"/>
    <property type="evidence" value="ECO:0007669"/>
    <property type="project" value="TreeGrafter"/>
</dbReference>
<dbReference type="GO" id="GO:0005504">
    <property type="term" value="F:fatty acid binding"/>
    <property type="evidence" value="ECO:0007669"/>
    <property type="project" value="TreeGrafter"/>
</dbReference>
<dbReference type="InterPro" id="IPR009100">
    <property type="entry name" value="AcylCoA_DH/oxidase_NM_dom_sf"/>
</dbReference>
<comment type="pathway">
    <text evidence="3">Lipid metabolism; peroxisomal fatty acid beta-oxidation.</text>
</comment>
<proteinExistence type="inferred from homology"/>
<evidence type="ECO:0000256" key="6">
    <source>
        <dbReference type="ARBA" id="ARBA00022741"/>
    </source>
</evidence>
<feature type="domain" description="Acyl-CoA oxidase C-alpha1" evidence="18">
    <location>
        <begin position="287"/>
        <end position="448"/>
    </location>
</feature>
<dbReference type="InterPro" id="IPR002655">
    <property type="entry name" value="Acyl-CoA_oxidase_C"/>
</dbReference>
<sequence>MVNNYYIQANDNPELTAERKNCTFDTQKLAALYYGSKEKLDKRRKFDEFIKKLPEFQNEKSSIFMSRLERFDENSKKSVAFFDHFLTEVDTSDPNEVAMFYEKFFSYDGSPIALHLFVFLPNILNSMAGEQQQYWLNLAMNKQIIGTYSQTEMGHGTNLRKLETTATYDKETDSFIINSPTITSTKWWPGNLGKTCNVTIVVAQLYIDGKCYGPHSFMVQIRNFDNHKPLPGITIGDIGPKFAFANVDNGFVRFNNVKIPREHMFMKYAKVEKGGKYIKPLHDKTAYGSMIFVRSIMLLQQAQYLAMACTVAIRYSCVRRQGELEDKSEEVKVLDYQTQQYRIFPQLAKAWAFSAAGKYIMELFNKVNKDLTSGNADLLPQLHCLTSGLKSVISFQAGLGIEQCRMSCGGHGYSHASGLPNIYATQIGGCTYEGENMVMLQQCARYLMKIAAAVKERKNEMKGDKLFGYYFKNYHNNKCNTILEMLEAISYNKTMDVYDRLNKLKASGMSHELAWNNCAVDLCQAAKAHVSVFLCLIYNEFVNKLNDPGVKNVLGLLKDLWEKYELLHLSSSALKYNLINGKDLDKIKISLYDDLTKIRPQAVSIVDSFDFTDRDMITVLGRRDGNVYDNLLKWAQSSELNQYEVLPSHKKYLLPMTKSHEKSKL</sequence>
<comment type="subcellular location">
    <subcellularLocation>
        <location evidence="2">Peroxisome</location>
    </subcellularLocation>
</comment>
<dbReference type="InterPro" id="IPR046373">
    <property type="entry name" value="Acyl-CoA_Oxase/DH_mid-dom_sf"/>
</dbReference>
<evidence type="ECO:0000256" key="3">
    <source>
        <dbReference type="ARBA" id="ARBA00004846"/>
    </source>
</evidence>
<dbReference type="InterPro" id="IPR036250">
    <property type="entry name" value="AcylCo_DH-like_C"/>
</dbReference>
<keyword evidence="10" id="KW-0560">Oxidoreductase</keyword>
<evidence type="ECO:0000256" key="12">
    <source>
        <dbReference type="ARBA" id="ARBA00023140"/>
    </source>
</evidence>
<keyword evidence="11" id="KW-0443">Lipid metabolism</keyword>
<dbReference type="InterPro" id="IPR012258">
    <property type="entry name" value="Acyl-CoA_oxidase"/>
</dbReference>
<reference evidence="20" key="1">
    <citation type="submission" date="2017-02" db="UniProtKB">
        <authorList>
            <consortium name="WormBaseParasite"/>
        </authorList>
    </citation>
    <scope>IDENTIFICATION</scope>
</reference>
<feature type="domain" description="Acyl-coenzyme A oxidase N-terminal" evidence="17">
    <location>
        <begin position="25"/>
        <end position="145"/>
    </location>
</feature>
<dbReference type="SUPFAM" id="SSF56645">
    <property type="entry name" value="Acyl-CoA dehydrogenase NM domain-like"/>
    <property type="match status" value="1"/>
</dbReference>
<evidence type="ECO:0000256" key="11">
    <source>
        <dbReference type="ARBA" id="ARBA00023098"/>
    </source>
</evidence>
<dbReference type="Pfam" id="PF22924">
    <property type="entry name" value="ACOX_C_alpha1"/>
    <property type="match status" value="1"/>
</dbReference>
<evidence type="ECO:0000256" key="4">
    <source>
        <dbReference type="ARBA" id="ARBA00006288"/>
    </source>
</evidence>
<dbReference type="InterPro" id="IPR037069">
    <property type="entry name" value="AcylCoA_DH/ox_N_sf"/>
</dbReference>
<evidence type="ECO:0000256" key="15">
    <source>
        <dbReference type="PIRSR" id="PIRSR000168-2"/>
    </source>
</evidence>
<dbReference type="WBParaSite" id="PTRK_0000414400.1">
    <property type="protein sequence ID" value="PTRK_0000414400.1"/>
    <property type="gene ID" value="PTRK_0000414400"/>
</dbReference>
<evidence type="ECO:0000259" key="16">
    <source>
        <dbReference type="Pfam" id="PF01756"/>
    </source>
</evidence>
<dbReference type="PANTHER" id="PTHR10909">
    <property type="entry name" value="ELECTRON TRANSPORT OXIDOREDUCTASE"/>
    <property type="match status" value="1"/>
</dbReference>
<dbReference type="STRING" id="131310.A0A0N4Z9T4"/>
<evidence type="ECO:0000256" key="14">
    <source>
        <dbReference type="PIRSR" id="PIRSR000168-1"/>
    </source>
</evidence>
<evidence type="ECO:0000256" key="13">
    <source>
        <dbReference type="PIRNR" id="PIRNR000168"/>
    </source>
</evidence>
<keyword evidence="19" id="KW-1185">Reference proteome</keyword>
<dbReference type="FunFam" id="1.20.140.10:FF:000013">
    <property type="entry name" value="Acyl-coenzyme A oxidase"/>
    <property type="match status" value="1"/>
</dbReference>
<dbReference type="Pfam" id="PF01756">
    <property type="entry name" value="ACOX"/>
    <property type="match status" value="1"/>
</dbReference>
<feature type="active site" description="Proton acceptor" evidence="14">
    <location>
        <position position="433"/>
    </location>
</feature>
<evidence type="ECO:0000256" key="10">
    <source>
        <dbReference type="ARBA" id="ARBA00023002"/>
    </source>
</evidence>
<dbReference type="FunFam" id="1.20.140.10:FF:000005">
    <property type="entry name" value="Acyl-coenzyme A oxidase"/>
    <property type="match status" value="1"/>
</dbReference>
<evidence type="ECO:0000259" key="18">
    <source>
        <dbReference type="Pfam" id="PF22924"/>
    </source>
</evidence>
<evidence type="ECO:0000256" key="7">
    <source>
        <dbReference type="ARBA" id="ARBA00022827"/>
    </source>
</evidence>
<dbReference type="Proteomes" id="UP000038045">
    <property type="component" value="Unplaced"/>
</dbReference>
<dbReference type="GO" id="GO:0005524">
    <property type="term" value="F:ATP binding"/>
    <property type="evidence" value="ECO:0007669"/>
    <property type="project" value="UniProtKB-KW"/>
</dbReference>
<dbReference type="Gene3D" id="2.40.110.10">
    <property type="entry name" value="Butyryl-CoA Dehydrogenase, subunit A, domain 2"/>
    <property type="match status" value="1"/>
</dbReference>
<dbReference type="FunFam" id="2.40.110.10:FF:000003">
    <property type="entry name" value="Acyl-coenzyme A oxidase"/>
    <property type="match status" value="1"/>
</dbReference>
<dbReference type="InterPro" id="IPR055060">
    <property type="entry name" value="ACOX_C_alpha1"/>
</dbReference>
<dbReference type="GO" id="GO:0003997">
    <property type="term" value="F:acyl-CoA oxidase activity"/>
    <property type="evidence" value="ECO:0007669"/>
    <property type="project" value="InterPro"/>
</dbReference>
<keyword evidence="8" id="KW-0276">Fatty acid metabolism</keyword>
<evidence type="ECO:0000256" key="8">
    <source>
        <dbReference type="ARBA" id="ARBA00022832"/>
    </source>
</evidence>
<dbReference type="PIRSF" id="PIRSF000168">
    <property type="entry name" value="Acyl-CoA_oxidase"/>
    <property type="match status" value="1"/>
</dbReference>
<feature type="binding site" evidence="15">
    <location>
        <position position="151"/>
    </location>
    <ligand>
        <name>FAD</name>
        <dbReference type="ChEBI" id="CHEBI:57692"/>
    </ligand>
</feature>
<name>A0A0N4Z9T4_PARTI</name>
<dbReference type="Gene3D" id="1.10.540.10">
    <property type="entry name" value="Acyl-CoA dehydrogenase/oxidase, N-terminal domain"/>
    <property type="match status" value="1"/>
</dbReference>
<dbReference type="Gene3D" id="1.20.140.10">
    <property type="entry name" value="Butyryl-CoA Dehydrogenase, subunit A, domain 3"/>
    <property type="match status" value="2"/>
</dbReference>
<dbReference type="AlphaFoldDB" id="A0A0N4Z9T4"/>
<keyword evidence="6" id="KW-0547">Nucleotide-binding</keyword>
<feature type="domain" description="Acyl-CoA oxidase C-terminal" evidence="16">
    <location>
        <begin position="480"/>
        <end position="658"/>
    </location>
</feature>